<feature type="transmembrane region" description="Helical" evidence="6">
    <location>
        <begin position="177"/>
        <end position="199"/>
    </location>
</feature>
<name>X1FF39_9ZZZZ</name>
<feature type="transmembrane region" description="Helical" evidence="6">
    <location>
        <begin position="108"/>
        <end position="126"/>
    </location>
</feature>
<evidence type="ECO:0000259" key="8">
    <source>
        <dbReference type="Pfam" id="PF02579"/>
    </source>
</evidence>
<dbReference type="Pfam" id="PF02579">
    <property type="entry name" value="Nitro_FeMo-Co"/>
    <property type="match status" value="1"/>
</dbReference>
<dbReference type="Gene3D" id="3.30.70.1350">
    <property type="entry name" value="Cation efflux protein, cytoplasmic domain"/>
    <property type="match status" value="1"/>
</dbReference>
<evidence type="ECO:0008006" key="11">
    <source>
        <dbReference type="Google" id="ProtNLM"/>
    </source>
</evidence>
<dbReference type="InterPro" id="IPR027470">
    <property type="entry name" value="Cation_efflux_CTD"/>
</dbReference>
<evidence type="ECO:0000256" key="1">
    <source>
        <dbReference type="ARBA" id="ARBA00004141"/>
    </source>
</evidence>
<evidence type="ECO:0000256" key="4">
    <source>
        <dbReference type="ARBA" id="ARBA00022989"/>
    </source>
</evidence>
<dbReference type="InterPro" id="IPR002524">
    <property type="entry name" value="Cation_efflux"/>
</dbReference>
<evidence type="ECO:0000313" key="10">
    <source>
        <dbReference type="EMBL" id="GAH27989.1"/>
    </source>
</evidence>
<dbReference type="InterPro" id="IPR058533">
    <property type="entry name" value="Cation_efflux_TM"/>
</dbReference>
<dbReference type="InterPro" id="IPR036105">
    <property type="entry name" value="DiNase_FeMo-co_biosyn_sf"/>
</dbReference>
<evidence type="ECO:0000256" key="6">
    <source>
        <dbReference type="SAM" id="Phobius"/>
    </source>
</evidence>
<keyword evidence="5 6" id="KW-0472">Membrane</keyword>
<feature type="domain" description="Dinitrogenase iron-molybdenum cofactor biosynthesis" evidence="8">
    <location>
        <begin position="295"/>
        <end position="375"/>
    </location>
</feature>
<dbReference type="GO" id="GO:0015086">
    <property type="term" value="F:cadmium ion transmembrane transporter activity"/>
    <property type="evidence" value="ECO:0007669"/>
    <property type="project" value="TreeGrafter"/>
</dbReference>
<dbReference type="InterPro" id="IPR027469">
    <property type="entry name" value="Cation_efflux_TMD_sf"/>
</dbReference>
<evidence type="ECO:0000256" key="2">
    <source>
        <dbReference type="ARBA" id="ARBA00022448"/>
    </source>
</evidence>
<evidence type="ECO:0000259" key="9">
    <source>
        <dbReference type="Pfam" id="PF16916"/>
    </source>
</evidence>
<dbReference type="InterPro" id="IPR003731">
    <property type="entry name" value="Di-Nase_FeMo-co_biosynth"/>
</dbReference>
<evidence type="ECO:0000256" key="3">
    <source>
        <dbReference type="ARBA" id="ARBA00022692"/>
    </source>
</evidence>
<dbReference type="InterPro" id="IPR050291">
    <property type="entry name" value="CDF_Transporter"/>
</dbReference>
<feature type="transmembrane region" description="Helical" evidence="6">
    <location>
        <begin position="9"/>
        <end position="26"/>
    </location>
</feature>
<accession>X1FF39</accession>
<dbReference type="GO" id="GO:0006882">
    <property type="term" value="P:intracellular zinc ion homeostasis"/>
    <property type="evidence" value="ECO:0007669"/>
    <property type="project" value="TreeGrafter"/>
</dbReference>
<comment type="subcellular location">
    <subcellularLocation>
        <location evidence="1">Membrane</location>
        <topology evidence="1">Multi-pass membrane protein</topology>
    </subcellularLocation>
</comment>
<dbReference type="Gene3D" id="1.20.1510.10">
    <property type="entry name" value="Cation efflux protein transmembrane domain"/>
    <property type="match status" value="1"/>
</dbReference>
<feature type="domain" description="Cation efflux protein transmembrane" evidence="7">
    <location>
        <begin position="10"/>
        <end position="199"/>
    </location>
</feature>
<dbReference type="GO" id="GO:0005886">
    <property type="term" value="C:plasma membrane"/>
    <property type="evidence" value="ECO:0007669"/>
    <property type="project" value="TreeGrafter"/>
</dbReference>
<feature type="transmembrane region" description="Helical" evidence="6">
    <location>
        <begin position="76"/>
        <end position="96"/>
    </location>
</feature>
<dbReference type="InterPro" id="IPR036837">
    <property type="entry name" value="Cation_efflux_CTD_sf"/>
</dbReference>
<feature type="non-terminal residue" evidence="10">
    <location>
        <position position="376"/>
    </location>
</feature>
<dbReference type="SUPFAM" id="SSF160240">
    <property type="entry name" value="Cation efflux protein cytoplasmic domain-like"/>
    <property type="match status" value="1"/>
</dbReference>
<dbReference type="NCBIfam" id="TIGR01297">
    <property type="entry name" value="CDF"/>
    <property type="match status" value="1"/>
</dbReference>
<evidence type="ECO:0000259" key="7">
    <source>
        <dbReference type="Pfam" id="PF01545"/>
    </source>
</evidence>
<reference evidence="10" key="1">
    <citation type="journal article" date="2014" name="Front. Microbiol.">
        <title>High frequency of phylogenetically diverse reductive dehalogenase-homologous genes in deep subseafloor sedimentary metagenomes.</title>
        <authorList>
            <person name="Kawai M."/>
            <person name="Futagami T."/>
            <person name="Toyoda A."/>
            <person name="Takaki Y."/>
            <person name="Nishi S."/>
            <person name="Hori S."/>
            <person name="Arai W."/>
            <person name="Tsubouchi T."/>
            <person name="Morono Y."/>
            <person name="Uchiyama I."/>
            <person name="Ito T."/>
            <person name="Fujiyama A."/>
            <person name="Inagaki F."/>
            <person name="Takami H."/>
        </authorList>
    </citation>
    <scope>NUCLEOTIDE SEQUENCE</scope>
    <source>
        <strain evidence="10">Expedition CK06-06</strain>
    </source>
</reference>
<dbReference type="GO" id="GO:0015093">
    <property type="term" value="F:ferrous iron transmembrane transporter activity"/>
    <property type="evidence" value="ECO:0007669"/>
    <property type="project" value="TreeGrafter"/>
</dbReference>
<dbReference type="EMBL" id="BARU01005188">
    <property type="protein sequence ID" value="GAH27989.1"/>
    <property type="molecule type" value="Genomic_DNA"/>
</dbReference>
<dbReference type="PANTHER" id="PTHR43840:SF15">
    <property type="entry name" value="MITOCHONDRIAL METAL TRANSPORTER 1-RELATED"/>
    <property type="match status" value="1"/>
</dbReference>
<keyword evidence="3 6" id="KW-0812">Transmembrane</keyword>
<dbReference type="SUPFAM" id="SSF161111">
    <property type="entry name" value="Cation efflux protein transmembrane domain-like"/>
    <property type="match status" value="1"/>
</dbReference>
<keyword evidence="4 6" id="KW-1133">Transmembrane helix</keyword>
<feature type="domain" description="Cation efflux protein cytoplasmic" evidence="9">
    <location>
        <begin position="206"/>
        <end position="279"/>
    </location>
</feature>
<protein>
    <recommendedName>
        <fullName evidence="11">Cation efflux protein cytoplasmic domain-containing protein</fullName>
    </recommendedName>
</protein>
<dbReference type="SUPFAM" id="SSF53146">
    <property type="entry name" value="Nitrogenase accessory factor-like"/>
    <property type="match status" value="1"/>
</dbReference>
<dbReference type="AlphaFoldDB" id="X1FF39"/>
<organism evidence="10">
    <name type="scientific">marine sediment metagenome</name>
    <dbReference type="NCBI Taxonomy" id="412755"/>
    <lineage>
        <taxon>unclassified sequences</taxon>
        <taxon>metagenomes</taxon>
        <taxon>ecological metagenomes</taxon>
    </lineage>
</organism>
<sequence length="376" mass="41771">MMERSERTSLFSVGMNIILFFLKYFLGVFSGSLALIADSIHSISDVIGSVAVFIGLKISKRKSKAFPYGLYKVENLIALVSSLLIFFAGYEIITWAVKGKGAPLLKNLSPTLAGILSILVIVYGFMRYERKIAKSTGSPSLAADAEEYKTDLYSTLVILGSFLGSFLGIHLDRIASVIVSVFIFKAGGVLFINAIKVLLDASLDFATLDKVKSVILKEPRVDELKSLTGRNSGRYKFIEADVTLRVTELERAHQISQRLEEKIKKDIPYVDHILIHYEPIKKEFSHIAIPCIAKDNQVSEHFGEAPTFLILTVKFKDNSLVRQNSLTNPYLLEGKGKGILVAELLVKNGVDRVVVREKFRGKGPEYVFREAGVEVT</sequence>
<feature type="transmembrane region" description="Helical" evidence="6">
    <location>
        <begin position="32"/>
        <end position="56"/>
    </location>
</feature>
<dbReference type="PANTHER" id="PTHR43840">
    <property type="entry name" value="MITOCHONDRIAL METAL TRANSPORTER 1-RELATED"/>
    <property type="match status" value="1"/>
</dbReference>
<dbReference type="Pfam" id="PF16916">
    <property type="entry name" value="ZT_dimer"/>
    <property type="match status" value="1"/>
</dbReference>
<dbReference type="Pfam" id="PF01545">
    <property type="entry name" value="Cation_efflux"/>
    <property type="match status" value="1"/>
</dbReference>
<evidence type="ECO:0000256" key="5">
    <source>
        <dbReference type="ARBA" id="ARBA00023136"/>
    </source>
</evidence>
<dbReference type="GO" id="GO:0015341">
    <property type="term" value="F:zinc efflux antiporter activity"/>
    <property type="evidence" value="ECO:0007669"/>
    <property type="project" value="TreeGrafter"/>
</dbReference>
<feature type="transmembrane region" description="Helical" evidence="6">
    <location>
        <begin position="152"/>
        <end position="171"/>
    </location>
</feature>
<gene>
    <name evidence="10" type="ORF">S03H2_10039</name>
</gene>
<proteinExistence type="predicted"/>
<comment type="caution">
    <text evidence="10">The sequence shown here is derived from an EMBL/GenBank/DDBJ whole genome shotgun (WGS) entry which is preliminary data.</text>
</comment>
<keyword evidence="2" id="KW-0813">Transport</keyword>
<dbReference type="Gene3D" id="3.30.420.130">
    <property type="entry name" value="Dinitrogenase iron-molybdenum cofactor biosynthesis domain"/>
    <property type="match status" value="1"/>
</dbReference>